<dbReference type="OrthoDB" id="7412264at2759"/>
<sequence>MFCLFSDFKTIFFYTFIISSIMLSCCIDMAITKIAYKKPIHLKEKTFGKDKKDILLEIQTTDSTISLLSKEVEDVIATTPYSKDTSTNDSSETTSKEEITITTTDNVKSTLNSPPEDDFSCTCGIFLSSQFVKGSSEPPKGEPAISSTIERSFACNAIGQKQCQTKCLEQIVQHLPNSANILCASLDRDIRKERAYLFVRNCSNKWYNTNLAAGREYCCKNGLPYSCSKK</sequence>
<dbReference type="AlphaFoldDB" id="A0A0L0C0P7"/>
<keyword evidence="1" id="KW-0472">Membrane</keyword>
<reference evidence="2 3" key="1">
    <citation type="journal article" date="2015" name="Nat. Commun.">
        <title>Lucilia cuprina genome unlocks parasitic fly biology to underpin future interventions.</title>
        <authorList>
            <person name="Anstead C.A."/>
            <person name="Korhonen P.K."/>
            <person name="Young N.D."/>
            <person name="Hall R.S."/>
            <person name="Jex A.R."/>
            <person name="Murali S.C."/>
            <person name="Hughes D.S."/>
            <person name="Lee S.F."/>
            <person name="Perry T."/>
            <person name="Stroehlein A.J."/>
            <person name="Ansell B.R."/>
            <person name="Breugelmans B."/>
            <person name="Hofmann A."/>
            <person name="Qu J."/>
            <person name="Dugan S."/>
            <person name="Lee S.L."/>
            <person name="Chao H."/>
            <person name="Dinh H."/>
            <person name="Han Y."/>
            <person name="Doddapaneni H.V."/>
            <person name="Worley K.C."/>
            <person name="Muzny D.M."/>
            <person name="Ioannidis P."/>
            <person name="Waterhouse R.M."/>
            <person name="Zdobnov E.M."/>
            <person name="James P.J."/>
            <person name="Bagnall N.H."/>
            <person name="Kotze A.C."/>
            <person name="Gibbs R.A."/>
            <person name="Richards S."/>
            <person name="Batterham P."/>
            <person name="Gasser R.B."/>
        </authorList>
    </citation>
    <scope>NUCLEOTIDE SEQUENCE [LARGE SCALE GENOMIC DNA]</scope>
    <source>
        <strain evidence="2 3">LS</strain>
        <tissue evidence="2">Full body</tissue>
    </source>
</reference>
<protein>
    <submittedName>
        <fullName evidence="2">Follicle cell protein 3C-1</fullName>
    </submittedName>
</protein>
<organism evidence="2 3">
    <name type="scientific">Lucilia cuprina</name>
    <name type="common">Green bottle fly</name>
    <name type="synonym">Australian sheep blowfly</name>
    <dbReference type="NCBI Taxonomy" id="7375"/>
    <lineage>
        <taxon>Eukaryota</taxon>
        <taxon>Metazoa</taxon>
        <taxon>Ecdysozoa</taxon>
        <taxon>Arthropoda</taxon>
        <taxon>Hexapoda</taxon>
        <taxon>Insecta</taxon>
        <taxon>Pterygota</taxon>
        <taxon>Neoptera</taxon>
        <taxon>Endopterygota</taxon>
        <taxon>Diptera</taxon>
        <taxon>Brachycera</taxon>
        <taxon>Muscomorpha</taxon>
        <taxon>Oestroidea</taxon>
        <taxon>Calliphoridae</taxon>
        <taxon>Luciliinae</taxon>
        <taxon>Lucilia</taxon>
    </lineage>
</organism>
<dbReference type="EMBL" id="JRES01001065">
    <property type="protein sequence ID" value="KNC25868.1"/>
    <property type="molecule type" value="Genomic_DNA"/>
</dbReference>
<gene>
    <name evidence="2" type="ORF">FF38_08161</name>
</gene>
<accession>A0A0L0C0P7</accession>
<evidence type="ECO:0000256" key="1">
    <source>
        <dbReference type="SAM" id="Phobius"/>
    </source>
</evidence>
<evidence type="ECO:0000313" key="2">
    <source>
        <dbReference type="EMBL" id="KNC25868.1"/>
    </source>
</evidence>
<keyword evidence="1" id="KW-1133">Transmembrane helix</keyword>
<proteinExistence type="predicted"/>
<dbReference type="STRING" id="7375.A0A0L0C0P7"/>
<name>A0A0L0C0P7_LUCCU</name>
<keyword evidence="1" id="KW-0812">Transmembrane</keyword>
<comment type="caution">
    <text evidence="2">The sequence shown here is derived from an EMBL/GenBank/DDBJ whole genome shotgun (WGS) entry which is preliminary data.</text>
</comment>
<keyword evidence="3" id="KW-1185">Reference proteome</keyword>
<evidence type="ECO:0000313" key="3">
    <source>
        <dbReference type="Proteomes" id="UP000037069"/>
    </source>
</evidence>
<dbReference type="Proteomes" id="UP000037069">
    <property type="component" value="Unassembled WGS sequence"/>
</dbReference>
<feature type="transmembrane region" description="Helical" evidence="1">
    <location>
        <begin position="12"/>
        <end position="36"/>
    </location>
</feature>